<dbReference type="Proteomes" id="UP000613580">
    <property type="component" value="Unassembled WGS sequence"/>
</dbReference>
<comment type="caution">
    <text evidence="1">The sequence shown here is derived from an EMBL/GenBank/DDBJ whole genome shotgun (WGS) entry which is preliminary data.</text>
</comment>
<organism evidence="1 2">
    <name type="scientific">Mycena chlorophos</name>
    <name type="common">Agaric fungus</name>
    <name type="synonym">Agaricus chlorophos</name>
    <dbReference type="NCBI Taxonomy" id="658473"/>
    <lineage>
        <taxon>Eukaryota</taxon>
        <taxon>Fungi</taxon>
        <taxon>Dikarya</taxon>
        <taxon>Basidiomycota</taxon>
        <taxon>Agaricomycotina</taxon>
        <taxon>Agaricomycetes</taxon>
        <taxon>Agaricomycetidae</taxon>
        <taxon>Agaricales</taxon>
        <taxon>Marasmiineae</taxon>
        <taxon>Mycenaceae</taxon>
        <taxon>Mycena</taxon>
    </lineage>
</organism>
<protein>
    <submittedName>
        <fullName evidence="1">Uncharacterized protein</fullName>
    </submittedName>
</protein>
<dbReference type="OrthoDB" id="5946233at2759"/>
<sequence>MHDPSLADTLQHRWMNEKKNVMPEIAWSQLRRRFAPGFEDVLDVGVNNGWYDPKSLLESLVFRFVFIPWLQAELDAYMERLNNTRKRADRNKILPHGVPNDIYEHPEEYGALNFKINVLPQHIHQVRDIYAPPDHNVFELVPPDFHALAMQFYHEIATPPPPVARENVWDIYLAILHRFEQLDTLYQTPADLDQRWGYALTMSRDDYRDDIELLPNLEDLAEGAPDGHIYHGGVNNGRGMDAGHIAALDQMMDRDLPLPHGMLDIVEVDPPMADFSDDNNSELDVQDVAAELTAEYV</sequence>
<evidence type="ECO:0000313" key="2">
    <source>
        <dbReference type="Proteomes" id="UP000613580"/>
    </source>
</evidence>
<gene>
    <name evidence="1" type="ORF">HMN09_01363400</name>
</gene>
<keyword evidence="2" id="KW-1185">Reference proteome</keyword>
<evidence type="ECO:0000313" key="1">
    <source>
        <dbReference type="EMBL" id="KAF7288816.1"/>
    </source>
</evidence>
<proteinExistence type="predicted"/>
<dbReference type="EMBL" id="JACAZE010000031">
    <property type="protein sequence ID" value="KAF7288816.1"/>
    <property type="molecule type" value="Genomic_DNA"/>
</dbReference>
<dbReference type="AlphaFoldDB" id="A0A8H6RXM5"/>
<name>A0A8H6RXM5_MYCCL</name>
<reference evidence="1" key="1">
    <citation type="submission" date="2020-05" db="EMBL/GenBank/DDBJ databases">
        <title>Mycena genomes resolve the evolution of fungal bioluminescence.</title>
        <authorList>
            <person name="Tsai I.J."/>
        </authorList>
    </citation>
    <scope>NUCLEOTIDE SEQUENCE</scope>
    <source>
        <strain evidence="1">110903Hualien_Pintung</strain>
    </source>
</reference>
<accession>A0A8H6RXM5</accession>